<name>A0A1Y6CVC7_9GAMM</name>
<accession>A0A1Y6CVC7</accession>
<keyword evidence="2" id="KW-1185">Reference proteome</keyword>
<dbReference type="Proteomes" id="UP000192923">
    <property type="component" value="Unassembled WGS sequence"/>
</dbReference>
<dbReference type="AlphaFoldDB" id="A0A1Y6CVC7"/>
<organism evidence="1 2">
    <name type="scientific">Methylomagnum ishizawai</name>
    <dbReference type="NCBI Taxonomy" id="1760988"/>
    <lineage>
        <taxon>Bacteria</taxon>
        <taxon>Pseudomonadati</taxon>
        <taxon>Pseudomonadota</taxon>
        <taxon>Gammaproteobacteria</taxon>
        <taxon>Methylococcales</taxon>
        <taxon>Methylococcaceae</taxon>
        <taxon>Methylomagnum</taxon>
    </lineage>
</organism>
<evidence type="ECO:0000313" key="1">
    <source>
        <dbReference type="EMBL" id="SMF94589.1"/>
    </source>
</evidence>
<reference evidence="1 2" key="1">
    <citation type="submission" date="2016-12" db="EMBL/GenBank/DDBJ databases">
        <authorList>
            <person name="Song W.-J."/>
            <person name="Kurnit D.M."/>
        </authorList>
    </citation>
    <scope>NUCLEOTIDE SEQUENCE [LARGE SCALE GENOMIC DNA]</scope>
    <source>
        <strain evidence="1 2">175</strain>
    </source>
</reference>
<protein>
    <recommendedName>
        <fullName evidence="3">Ribbon-helix-helix domain-containing protein</fullName>
    </recommendedName>
</protein>
<dbReference type="STRING" id="1760988.SAMN02949497_1910"/>
<evidence type="ECO:0008006" key="3">
    <source>
        <dbReference type="Google" id="ProtNLM"/>
    </source>
</evidence>
<dbReference type="EMBL" id="FXAM01000001">
    <property type="protein sequence ID" value="SMF94589.1"/>
    <property type="molecule type" value="Genomic_DNA"/>
</dbReference>
<dbReference type="RefSeq" id="WP_125468874.1">
    <property type="nucleotide sequence ID" value="NZ_FXAM01000001.1"/>
</dbReference>
<proteinExistence type="predicted"/>
<gene>
    <name evidence="1" type="ORF">SAMN02949497_1910</name>
</gene>
<sequence length="75" mass="8071">MRAITLDLPIPAELWFRLESAANLRGCTVEEFAARIITREVAIEHLVGGDTDALVADFIAGFQAQAGTGPDPECE</sequence>
<evidence type="ECO:0000313" key="2">
    <source>
        <dbReference type="Proteomes" id="UP000192923"/>
    </source>
</evidence>